<dbReference type="EMBL" id="JACCJC010000131">
    <property type="protein sequence ID" value="KAF6223827.1"/>
    <property type="molecule type" value="Genomic_DNA"/>
</dbReference>
<evidence type="ECO:0000313" key="4">
    <source>
        <dbReference type="EMBL" id="KAF6223827.1"/>
    </source>
</evidence>
<keyword evidence="5" id="KW-1185">Reference proteome</keyword>
<gene>
    <name evidence="4" type="ORF">HO173_013158</name>
</gene>
<sequence>MAVLNGIQHLLVENGGIDEDYVAKHVIGIDDLPKSVEKYNPKYVEEITGIPEEKLSIAAEVIGTTSSMLPTVLQGVYQSNQATASAYQVNHVNLLCGCIGRAGRGLYQLNGQPTAQSNERLGAVESIQDSRILRILTICKSSRTSGMLSITRSRIGISLLM</sequence>
<reference evidence="4 5" key="1">
    <citation type="journal article" date="2020" name="Genomics">
        <title>Complete, high-quality genomes from long-read metagenomic sequencing of two wolf lichen thalli reveals enigmatic genome architecture.</title>
        <authorList>
            <person name="McKenzie S.K."/>
            <person name="Walston R.F."/>
            <person name="Allen J.L."/>
        </authorList>
    </citation>
    <scope>NUCLEOTIDE SEQUENCE [LARGE SCALE GENOMIC DNA]</scope>
    <source>
        <strain evidence="4">WasteWater2</strain>
    </source>
</reference>
<evidence type="ECO:0000256" key="2">
    <source>
        <dbReference type="ARBA" id="ARBA00023004"/>
    </source>
</evidence>
<dbReference type="RefSeq" id="XP_037158139.1">
    <property type="nucleotide sequence ID" value="XM_037314983.1"/>
</dbReference>
<dbReference type="AlphaFoldDB" id="A0A8H6CI11"/>
<dbReference type="GeneID" id="59294786"/>
<accession>A0A8H6CI11</accession>
<name>A0A8H6CI11_9LECA</name>
<evidence type="ECO:0000256" key="1">
    <source>
        <dbReference type="ARBA" id="ARBA00022723"/>
    </source>
</evidence>
<dbReference type="PANTHER" id="PTHR43105">
    <property type="entry name" value="RESPIRATORY NITRATE REDUCTASE"/>
    <property type="match status" value="1"/>
</dbReference>
<keyword evidence="1" id="KW-0479">Metal-binding</keyword>
<evidence type="ECO:0000313" key="5">
    <source>
        <dbReference type="Proteomes" id="UP000578531"/>
    </source>
</evidence>
<comment type="caution">
    <text evidence="4">The sequence shown here is derived from an EMBL/GenBank/DDBJ whole genome shotgun (WGS) entry which is preliminary data.</text>
</comment>
<dbReference type="Proteomes" id="UP000578531">
    <property type="component" value="Unassembled WGS sequence"/>
</dbReference>
<organism evidence="4 5">
    <name type="scientific">Letharia columbiana</name>
    <dbReference type="NCBI Taxonomy" id="112416"/>
    <lineage>
        <taxon>Eukaryota</taxon>
        <taxon>Fungi</taxon>
        <taxon>Dikarya</taxon>
        <taxon>Ascomycota</taxon>
        <taxon>Pezizomycotina</taxon>
        <taxon>Lecanoromycetes</taxon>
        <taxon>OSLEUM clade</taxon>
        <taxon>Lecanoromycetidae</taxon>
        <taxon>Lecanorales</taxon>
        <taxon>Lecanorineae</taxon>
        <taxon>Parmeliaceae</taxon>
        <taxon>Letharia</taxon>
    </lineage>
</organism>
<dbReference type="OrthoDB" id="4187999at2759"/>
<keyword evidence="3" id="KW-0411">Iron-sulfur</keyword>
<dbReference type="GO" id="GO:0051536">
    <property type="term" value="F:iron-sulfur cluster binding"/>
    <property type="evidence" value="ECO:0007669"/>
    <property type="project" value="UniProtKB-KW"/>
</dbReference>
<dbReference type="Gene3D" id="3.40.228.10">
    <property type="entry name" value="Dimethylsulfoxide Reductase, domain 2"/>
    <property type="match status" value="1"/>
</dbReference>
<proteinExistence type="predicted"/>
<evidence type="ECO:0000256" key="3">
    <source>
        <dbReference type="ARBA" id="ARBA00023014"/>
    </source>
</evidence>
<dbReference type="GO" id="GO:0046872">
    <property type="term" value="F:metal ion binding"/>
    <property type="evidence" value="ECO:0007669"/>
    <property type="project" value="UniProtKB-KW"/>
</dbReference>
<keyword evidence="2" id="KW-0408">Iron</keyword>
<dbReference type="PANTHER" id="PTHR43105:SF10">
    <property type="entry name" value="NADH-QUINONE OXIDOREDUCTASE SUBUNIT G"/>
    <property type="match status" value="1"/>
</dbReference>
<dbReference type="InterPro" id="IPR050123">
    <property type="entry name" value="Prok_molybdopt-oxidoreductase"/>
</dbReference>
<dbReference type="SUPFAM" id="SSF53706">
    <property type="entry name" value="Formate dehydrogenase/DMSO reductase, domains 1-3"/>
    <property type="match status" value="1"/>
</dbReference>
<protein>
    <submittedName>
        <fullName evidence="4">Uncharacterized protein</fullName>
    </submittedName>
</protein>